<dbReference type="PANTHER" id="PTHR10110">
    <property type="entry name" value="SODIUM/HYDROGEN EXCHANGER"/>
    <property type="match status" value="1"/>
</dbReference>
<evidence type="ECO:0000259" key="13">
    <source>
        <dbReference type="Pfam" id="PF00999"/>
    </source>
</evidence>
<sequence length="403" mass="42175">MAELQLIDFGMLLVVTSLVAIVSRRIGLPYTAGLVAAGIVLALLPIGIDLPLSRELIFNIFLPPLIFEAALQMPWKRLRDQLPLTITLAFLGVAISASVVAGGLHWLLGWSWLGAAFFGVLIAATDPVSVIAAFKEMRAEPRLGMVVESESLLNDGVAAVGFSILLGLAGGGALTPVAAAGALAWTVLGGIASGGTVAFVLLKLAGRTEDHLVEITLTTVIAWGSFLLAEHLGASGVFAALVAGVIVGNLGWRRAISENGRGHVLGFWEYAAFLANSLLFLMIGSHEAHQPLALVSGALAVVIALTLVGRAAAVYPIALLFRPTRLRLPGPYQHVLLWGGLRGAVGLALALAVPDSVPERGQIIVLAFGVVAFSIFLQGLTMPPLLRRWKLTGQDDPDDAPSA</sequence>
<evidence type="ECO:0000256" key="4">
    <source>
        <dbReference type="ARBA" id="ARBA00022449"/>
    </source>
</evidence>
<feature type="transmembrane region" description="Helical" evidence="12">
    <location>
        <begin position="112"/>
        <end position="134"/>
    </location>
</feature>
<feature type="transmembrane region" description="Helical" evidence="12">
    <location>
        <begin position="335"/>
        <end position="354"/>
    </location>
</feature>
<name>A0ABS8H2D5_9SPHN</name>
<feature type="transmembrane region" description="Helical" evidence="12">
    <location>
        <begin position="56"/>
        <end position="75"/>
    </location>
</feature>
<feature type="transmembrane region" description="Helical" evidence="12">
    <location>
        <begin position="6"/>
        <end position="23"/>
    </location>
</feature>
<evidence type="ECO:0000256" key="5">
    <source>
        <dbReference type="ARBA" id="ARBA00022475"/>
    </source>
</evidence>
<comment type="similarity">
    <text evidence="2">Belongs to the monovalent cation:proton antiporter 1 (CPA1) transporter (TC 2.A.36) family.</text>
</comment>
<evidence type="ECO:0000256" key="10">
    <source>
        <dbReference type="ARBA" id="ARBA00023136"/>
    </source>
</evidence>
<feature type="domain" description="Cation/H+ exchanger transmembrane" evidence="13">
    <location>
        <begin position="14"/>
        <end position="387"/>
    </location>
</feature>
<comment type="caution">
    <text evidence="14">The sequence shown here is derived from an EMBL/GenBank/DDBJ whole genome shotgun (WGS) entry which is preliminary data.</text>
</comment>
<keyword evidence="8" id="KW-0915">Sodium</keyword>
<accession>A0ABS8H2D5</accession>
<evidence type="ECO:0000256" key="9">
    <source>
        <dbReference type="ARBA" id="ARBA00023065"/>
    </source>
</evidence>
<protein>
    <submittedName>
        <fullName evidence="14">Cation:proton antiporter</fullName>
    </submittedName>
</protein>
<keyword evidence="4" id="KW-0050">Antiport</keyword>
<dbReference type="PRINTS" id="PR01084">
    <property type="entry name" value="NAHEXCHNGR"/>
</dbReference>
<feature type="transmembrane region" description="Helical" evidence="12">
    <location>
        <begin position="183"/>
        <end position="205"/>
    </location>
</feature>
<evidence type="ECO:0000256" key="2">
    <source>
        <dbReference type="ARBA" id="ARBA00007367"/>
    </source>
</evidence>
<feature type="transmembrane region" description="Helical" evidence="12">
    <location>
        <begin position="264"/>
        <end position="286"/>
    </location>
</feature>
<comment type="subcellular location">
    <subcellularLocation>
        <location evidence="1">Cell membrane</location>
        <topology evidence="1">Multi-pass membrane protein</topology>
    </subcellularLocation>
</comment>
<feature type="transmembrane region" description="Helical" evidence="12">
    <location>
        <begin position="155"/>
        <end position="177"/>
    </location>
</feature>
<feature type="transmembrane region" description="Helical" evidence="12">
    <location>
        <begin position="82"/>
        <end position="106"/>
    </location>
</feature>
<dbReference type="RefSeq" id="WP_009820964.1">
    <property type="nucleotide sequence ID" value="NZ_JAJGNP010000005.1"/>
</dbReference>
<dbReference type="Gene3D" id="6.10.140.1330">
    <property type="match status" value="1"/>
</dbReference>
<feature type="transmembrane region" description="Helical" evidence="12">
    <location>
        <begin position="292"/>
        <end position="315"/>
    </location>
</feature>
<keyword evidence="3" id="KW-0813">Transport</keyword>
<dbReference type="InterPro" id="IPR006153">
    <property type="entry name" value="Cation/H_exchanger_TM"/>
</dbReference>
<dbReference type="InterPro" id="IPR004709">
    <property type="entry name" value="NaH_exchanger"/>
</dbReference>
<evidence type="ECO:0000313" key="15">
    <source>
        <dbReference type="Proteomes" id="UP001198830"/>
    </source>
</evidence>
<keyword evidence="11" id="KW-0739">Sodium transport</keyword>
<gene>
    <name evidence="14" type="ORF">LL253_08305</name>
</gene>
<evidence type="ECO:0000256" key="7">
    <source>
        <dbReference type="ARBA" id="ARBA00022989"/>
    </source>
</evidence>
<evidence type="ECO:0000313" key="14">
    <source>
        <dbReference type="EMBL" id="MCC4232692.1"/>
    </source>
</evidence>
<proteinExistence type="inferred from homology"/>
<dbReference type="PANTHER" id="PTHR10110:SF195">
    <property type="entry name" value="NA(+)_H(+) ANTIPORTER NHAS2"/>
    <property type="match status" value="1"/>
</dbReference>
<organism evidence="14 15">
    <name type="scientific">Sphingobium soli</name>
    <dbReference type="NCBI Taxonomy" id="1591116"/>
    <lineage>
        <taxon>Bacteria</taxon>
        <taxon>Pseudomonadati</taxon>
        <taxon>Pseudomonadota</taxon>
        <taxon>Alphaproteobacteria</taxon>
        <taxon>Sphingomonadales</taxon>
        <taxon>Sphingomonadaceae</taxon>
        <taxon>Sphingobium</taxon>
    </lineage>
</organism>
<evidence type="ECO:0000256" key="8">
    <source>
        <dbReference type="ARBA" id="ARBA00023053"/>
    </source>
</evidence>
<keyword evidence="10 12" id="KW-0472">Membrane</keyword>
<keyword evidence="7 12" id="KW-1133">Transmembrane helix</keyword>
<evidence type="ECO:0000256" key="6">
    <source>
        <dbReference type="ARBA" id="ARBA00022692"/>
    </source>
</evidence>
<feature type="transmembrane region" description="Helical" evidence="12">
    <location>
        <begin position="360"/>
        <end position="380"/>
    </location>
</feature>
<evidence type="ECO:0000256" key="1">
    <source>
        <dbReference type="ARBA" id="ARBA00004651"/>
    </source>
</evidence>
<evidence type="ECO:0000256" key="11">
    <source>
        <dbReference type="ARBA" id="ARBA00023201"/>
    </source>
</evidence>
<feature type="transmembrane region" description="Helical" evidence="12">
    <location>
        <begin position="235"/>
        <end position="252"/>
    </location>
</feature>
<feature type="transmembrane region" description="Helical" evidence="12">
    <location>
        <begin position="30"/>
        <end position="50"/>
    </location>
</feature>
<reference evidence="14 15" key="1">
    <citation type="submission" date="2021-10" db="EMBL/GenBank/DDBJ databases">
        <title>The diversity and Nitrogen Metabolism of Culturable Nitrate-Utilizing Bacteria Within the Oxygen Minimum Zone of the Changjiang (Yangtze River)Estuary.</title>
        <authorList>
            <person name="Zhang D."/>
            <person name="Zheng J."/>
            <person name="Liu S."/>
            <person name="He W."/>
        </authorList>
    </citation>
    <scope>NUCLEOTIDE SEQUENCE [LARGE SCALE GENOMIC DNA]</scope>
    <source>
        <strain evidence="14 15">FXH275-2</strain>
    </source>
</reference>
<evidence type="ECO:0000256" key="3">
    <source>
        <dbReference type="ARBA" id="ARBA00022448"/>
    </source>
</evidence>
<keyword evidence="5" id="KW-1003">Cell membrane</keyword>
<keyword evidence="15" id="KW-1185">Reference proteome</keyword>
<dbReference type="Pfam" id="PF00999">
    <property type="entry name" value="Na_H_Exchanger"/>
    <property type="match status" value="1"/>
</dbReference>
<evidence type="ECO:0000256" key="12">
    <source>
        <dbReference type="SAM" id="Phobius"/>
    </source>
</evidence>
<dbReference type="InterPro" id="IPR018422">
    <property type="entry name" value="Cation/H_exchanger_CPA1"/>
</dbReference>
<dbReference type="EMBL" id="JAJGNP010000005">
    <property type="protein sequence ID" value="MCC4232692.1"/>
    <property type="molecule type" value="Genomic_DNA"/>
</dbReference>
<keyword evidence="9" id="KW-0406">Ion transport</keyword>
<feature type="transmembrane region" description="Helical" evidence="12">
    <location>
        <begin position="212"/>
        <end position="229"/>
    </location>
</feature>
<dbReference type="Proteomes" id="UP001198830">
    <property type="component" value="Unassembled WGS sequence"/>
</dbReference>
<keyword evidence="6 12" id="KW-0812">Transmembrane</keyword>